<dbReference type="PANTHER" id="PTHR35446:SF2">
    <property type="entry name" value="CARBOXYMUCONOLACTONE DECARBOXYLASE-LIKE DOMAIN-CONTAINING PROTEIN"/>
    <property type="match status" value="1"/>
</dbReference>
<organism evidence="2 3">
    <name type="scientific">Arthrobacter ginkgonis</name>
    <dbReference type="NCBI Taxonomy" id="1630594"/>
    <lineage>
        <taxon>Bacteria</taxon>
        <taxon>Bacillati</taxon>
        <taxon>Actinomycetota</taxon>
        <taxon>Actinomycetes</taxon>
        <taxon>Micrococcales</taxon>
        <taxon>Micrococcaceae</taxon>
        <taxon>Arthrobacter</taxon>
    </lineage>
</organism>
<comment type="caution">
    <text evidence="2">The sequence shown here is derived from an EMBL/GenBank/DDBJ whole genome shotgun (WGS) entry which is preliminary data.</text>
</comment>
<dbReference type="InterPro" id="IPR004675">
    <property type="entry name" value="AhpD_core"/>
</dbReference>
<protein>
    <submittedName>
        <fullName evidence="2">Carboxymuconolactone decarboxylase family protein</fullName>
    </submittedName>
</protein>
<dbReference type="Pfam" id="PF02627">
    <property type="entry name" value="CMD"/>
    <property type="match status" value="1"/>
</dbReference>
<dbReference type="InterPro" id="IPR029032">
    <property type="entry name" value="AhpD-like"/>
</dbReference>
<sequence length="159" mass="17363">MGSTDAFYLDKSDPAPWKALNAFSLKVSAALKAAGLSRRIAELVNLRISQINGCAFCLDMHTKQALEAGETIQRLGVLPAWRETDLFTDEEMAALAIAETVTLLPHEEERLAELAGVRNILTDAQYSALTWAAISINAFNRVSIISRHAITPDPEPEQA</sequence>
<dbReference type="EMBL" id="BAABEO010000015">
    <property type="protein sequence ID" value="GAA3685235.1"/>
    <property type="molecule type" value="Genomic_DNA"/>
</dbReference>
<gene>
    <name evidence="2" type="ORF">GCM10023081_23460</name>
</gene>
<evidence type="ECO:0000313" key="2">
    <source>
        <dbReference type="EMBL" id="GAA3685235.1"/>
    </source>
</evidence>
<dbReference type="PANTHER" id="PTHR35446">
    <property type="entry name" value="SI:CH211-175M2.5"/>
    <property type="match status" value="1"/>
</dbReference>
<evidence type="ECO:0000313" key="3">
    <source>
        <dbReference type="Proteomes" id="UP001500752"/>
    </source>
</evidence>
<keyword evidence="3" id="KW-1185">Reference proteome</keyword>
<name>A0ABP7CAE3_9MICC</name>
<proteinExistence type="predicted"/>
<evidence type="ECO:0000259" key="1">
    <source>
        <dbReference type="Pfam" id="PF02627"/>
    </source>
</evidence>
<accession>A0ABP7CAE3</accession>
<reference evidence="3" key="1">
    <citation type="journal article" date="2019" name="Int. J. Syst. Evol. Microbiol.">
        <title>The Global Catalogue of Microorganisms (GCM) 10K type strain sequencing project: providing services to taxonomists for standard genome sequencing and annotation.</title>
        <authorList>
            <consortium name="The Broad Institute Genomics Platform"/>
            <consortium name="The Broad Institute Genome Sequencing Center for Infectious Disease"/>
            <person name="Wu L."/>
            <person name="Ma J."/>
        </authorList>
    </citation>
    <scope>NUCLEOTIDE SEQUENCE [LARGE SCALE GENOMIC DNA]</scope>
    <source>
        <strain evidence="3">JCM 30742</strain>
    </source>
</reference>
<dbReference type="Gene3D" id="1.20.1290.10">
    <property type="entry name" value="AhpD-like"/>
    <property type="match status" value="1"/>
</dbReference>
<dbReference type="Proteomes" id="UP001500752">
    <property type="component" value="Unassembled WGS sequence"/>
</dbReference>
<dbReference type="SUPFAM" id="SSF69118">
    <property type="entry name" value="AhpD-like"/>
    <property type="match status" value="1"/>
</dbReference>
<dbReference type="InterPro" id="IPR003779">
    <property type="entry name" value="CMD-like"/>
</dbReference>
<dbReference type="RefSeq" id="WP_345150962.1">
    <property type="nucleotide sequence ID" value="NZ_BAABEO010000015.1"/>
</dbReference>
<dbReference type="NCBIfam" id="TIGR00778">
    <property type="entry name" value="ahpD_dom"/>
    <property type="match status" value="1"/>
</dbReference>
<feature type="domain" description="Carboxymuconolactone decarboxylase-like" evidence="1">
    <location>
        <begin position="29"/>
        <end position="99"/>
    </location>
</feature>